<dbReference type="PANTHER" id="PTHR42944">
    <property type="entry name" value="ADENINE DNA GLYCOSYLASE"/>
    <property type="match status" value="1"/>
</dbReference>
<dbReference type="GO" id="GO:0032357">
    <property type="term" value="F:oxidized purine DNA binding"/>
    <property type="evidence" value="ECO:0007669"/>
    <property type="project" value="TreeGrafter"/>
</dbReference>
<dbReference type="Proteomes" id="UP000695562">
    <property type="component" value="Unassembled WGS sequence"/>
</dbReference>
<dbReference type="GO" id="GO:0046872">
    <property type="term" value="F:metal ion binding"/>
    <property type="evidence" value="ECO:0007669"/>
    <property type="project" value="UniProtKB-KW"/>
</dbReference>
<dbReference type="FunFam" id="1.10.340.30:FF:000002">
    <property type="entry name" value="Adenine DNA glycosylase"/>
    <property type="match status" value="1"/>
</dbReference>
<dbReference type="EC" id="3.2.2.31" evidence="4"/>
<feature type="compositionally biased region" description="Acidic residues" evidence="14">
    <location>
        <begin position="67"/>
        <end position="97"/>
    </location>
</feature>
<accession>A0A8J4PWL1</accession>
<evidence type="ECO:0000256" key="8">
    <source>
        <dbReference type="ARBA" id="ARBA00022763"/>
    </source>
</evidence>
<dbReference type="OrthoDB" id="10248838at2759"/>
<evidence type="ECO:0000256" key="4">
    <source>
        <dbReference type="ARBA" id="ARBA00012045"/>
    </source>
</evidence>
<keyword evidence="17" id="KW-1185">Reference proteome</keyword>
<evidence type="ECO:0000256" key="14">
    <source>
        <dbReference type="SAM" id="MobiDB-lite"/>
    </source>
</evidence>
<evidence type="ECO:0000313" key="16">
    <source>
        <dbReference type="EMBL" id="KAF2075006.1"/>
    </source>
</evidence>
<dbReference type="SMART" id="SM00478">
    <property type="entry name" value="ENDO3c"/>
    <property type="match status" value="1"/>
</dbReference>
<dbReference type="PANTHER" id="PTHR42944:SF1">
    <property type="entry name" value="ADENINE DNA GLYCOSYLASE"/>
    <property type="match status" value="1"/>
</dbReference>
<dbReference type="GO" id="GO:0034039">
    <property type="term" value="F:8-oxo-7,8-dihydroguanine DNA N-glycosylase activity"/>
    <property type="evidence" value="ECO:0007669"/>
    <property type="project" value="TreeGrafter"/>
</dbReference>
<evidence type="ECO:0000256" key="12">
    <source>
        <dbReference type="ARBA" id="ARBA00023204"/>
    </source>
</evidence>
<proteinExistence type="inferred from homology"/>
<dbReference type="Gene3D" id="3.90.79.10">
    <property type="entry name" value="Nucleoside Triphosphate Pyrophosphohydrolase"/>
    <property type="match status" value="1"/>
</dbReference>
<dbReference type="InterPro" id="IPR003265">
    <property type="entry name" value="HhH-GPD_domain"/>
</dbReference>
<reference evidence="16" key="1">
    <citation type="submission" date="2020-01" db="EMBL/GenBank/DDBJ databases">
        <title>Development of genomics and gene disruption for Polysphondylium violaceum indicates a role for the polyketide synthase stlB in stalk morphogenesis.</title>
        <authorList>
            <person name="Narita B."/>
            <person name="Kawabe Y."/>
            <person name="Kin K."/>
            <person name="Saito T."/>
            <person name="Gibbs R."/>
            <person name="Kuspa A."/>
            <person name="Muzny D."/>
            <person name="Queller D."/>
            <person name="Richards S."/>
            <person name="Strassman J."/>
            <person name="Sucgang R."/>
            <person name="Worley K."/>
            <person name="Schaap P."/>
        </authorList>
    </citation>
    <scope>NUCLEOTIDE SEQUENCE</scope>
    <source>
        <strain evidence="16">QSvi11</strain>
    </source>
</reference>
<keyword evidence="6" id="KW-0004">4Fe-4S</keyword>
<protein>
    <recommendedName>
        <fullName evidence="5">Adenine DNA glycosylase</fullName>
        <ecNumber evidence="4">3.2.2.31</ecNumber>
    </recommendedName>
</protein>
<feature type="region of interest" description="Disordered" evidence="14">
    <location>
        <begin position="16"/>
        <end position="123"/>
    </location>
</feature>
<organism evidence="16 17">
    <name type="scientific">Polysphondylium violaceum</name>
    <dbReference type="NCBI Taxonomy" id="133409"/>
    <lineage>
        <taxon>Eukaryota</taxon>
        <taxon>Amoebozoa</taxon>
        <taxon>Evosea</taxon>
        <taxon>Eumycetozoa</taxon>
        <taxon>Dictyostelia</taxon>
        <taxon>Dictyosteliales</taxon>
        <taxon>Dictyosteliaceae</taxon>
        <taxon>Polysphondylium</taxon>
    </lineage>
</organism>
<feature type="compositionally biased region" description="Basic and acidic residues" evidence="14">
    <location>
        <begin position="53"/>
        <end position="66"/>
    </location>
</feature>
<evidence type="ECO:0000256" key="1">
    <source>
        <dbReference type="ARBA" id="ARBA00000843"/>
    </source>
</evidence>
<dbReference type="GO" id="GO:0006284">
    <property type="term" value="P:base-excision repair"/>
    <property type="evidence" value="ECO:0007669"/>
    <property type="project" value="InterPro"/>
</dbReference>
<evidence type="ECO:0000256" key="11">
    <source>
        <dbReference type="ARBA" id="ARBA00023014"/>
    </source>
</evidence>
<evidence type="ECO:0000259" key="15">
    <source>
        <dbReference type="SMART" id="SM00478"/>
    </source>
</evidence>
<keyword evidence="11" id="KW-0411">Iron-sulfur</keyword>
<evidence type="ECO:0000256" key="5">
    <source>
        <dbReference type="ARBA" id="ARBA00022023"/>
    </source>
</evidence>
<dbReference type="PROSITE" id="PS01155">
    <property type="entry name" value="ENDONUCLEASE_III_2"/>
    <property type="match status" value="1"/>
</dbReference>
<dbReference type="Pfam" id="PF00730">
    <property type="entry name" value="HhH-GPD"/>
    <property type="match status" value="1"/>
</dbReference>
<dbReference type="GO" id="GO:0006298">
    <property type="term" value="P:mismatch repair"/>
    <property type="evidence" value="ECO:0007669"/>
    <property type="project" value="TreeGrafter"/>
</dbReference>
<comment type="caution">
    <text evidence="16">The sequence shown here is derived from an EMBL/GenBank/DDBJ whole genome shotgun (WGS) entry which is preliminary data.</text>
</comment>
<dbReference type="InterPro" id="IPR011257">
    <property type="entry name" value="DNA_glycosylase"/>
</dbReference>
<keyword evidence="13" id="KW-0326">Glycosidase</keyword>
<evidence type="ECO:0000256" key="7">
    <source>
        <dbReference type="ARBA" id="ARBA00022723"/>
    </source>
</evidence>
<feature type="region of interest" description="Disordered" evidence="14">
    <location>
        <begin position="499"/>
        <end position="541"/>
    </location>
</feature>
<evidence type="ECO:0000313" key="17">
    <source>
        <dbReference type="Proteomes" id="UP000695562"/>
    </source>
</evidence>
<evidence type="ECO:0000256" key="9">
    <source>
        <dbReference type="ARBA" id="ARBA00022801"/>
    </source>
</evidence>
<name>A0A8J4PWL1_9MYCE</name>
<dbReference type="Pfam" id="PF00633">
    <property type="entry name" value="HHH"/>
    <property type="match status" value="1"/>
</dbReference>
<dbReference type="AlphaFoldDB" id="A0A8J4PWL1"/>
<keyword evidence="9" id="KW-0378">Hydrolase</keyword>
<evidence type="ECO:0000256" key="13">
    <source>
        <dbReference type="ARBA" id="ARBA00023295"/>
    </source>
</evidence>
<keyword evidence="8" id="KW-0227">DNA damage</keyword>
<keyword evidence="7" id="KW-0479">Metal-binding</keyword>
<dbReference type="Gene3D" id="1.10.1670.10">
    <property type="entry name" value="Helix-hairpin-Helix base-excision DNA repair enzymes (C-terminal)"/>
    <property type="match status" value="1"/>
</dbReference>
<comment type="cofactor">
    <cofactor evidence="2">
        <name>[4Fe-4S] cluster</name>
        <dbReference type="ChEBI" id="CHEBI:49883"/>
    </cofactor>
</comment>
<gene>
    <name evidence="16" type="ORF">CYY_003702</name>
</gene>
<dbReference type="GO" id="GO:0035485">
    <property type="term" value="F:adenine/guanine mispair binding"/>
    <property type="evidence" value="ECO:0007669"/>
    <property type="project" value="TreeGrafter"/>
</dbReference>
<feature type="compositionally biased region" description="Basic and acidic residues" evidence="14">
    <location>
        <begin position="16"/>
        <end position="26"/>
    </location>
</feature>
<comment type="similarity">
    <text evidence="3">Belongs to the Nth/MutY family.</text>
</comment>
<keyword evidence="10" id="KW-0408">Iron</keyword>
<dbReference type="CDD" id="cd00056">
    <property type="entry name" value="ENDO3c"/>
    <property type="match status" value="1"/>
</dbReference>
<dbReference type="GO" id="GO:0000701">
    <property type="term" value="F:purine-specific mismatch base pair DNA N-glycosylase activity"/>
    <property type="evidence" value="ECO:0007669"/>
    <property type="project" value="UniProtKB-EC"/>
</dbReference>
<feature type="domain" description="HhH-GPD" evidence="15">
    <location>
        <begin position="193"/>
        <end position="344"/>
    </location>
</feature>
<sequence>MSNIVTRRRSNLKIEYEQEKENEKQIENTTTTIIVKQELQPDEKQKGINGSIKNEKKDTDVGKDIESEGEEQESEDGSDADDDDDDFIEEESSEEEEKEKKPKRIKKEEPMKSIATTTTTTTTTTTNISNQKIQHMISYHQFQNNQVEAIRKDLLKWYQKSKRDLPWRSKLIKGIDDEELNNRGYRVWVSEIMLQQTRVATVIDYYNAWMNKWPTIKDLASATLDQVNQVWAGLGYYRRAKNLHLGAQFVLEKCKGKIPRSAKGLLEIPGIGPYTAGAIASIAFGLREPLVDGNVIRVLCRLRSIGSNPAKSQTTKHLWQIAGDLVDPVEPGDFNQSLMELGATLCSVTSPQCGACPINQYCQAYTEFKQTQSTPKPEPSNSISRFFTKVEPPSAKVKEESKAPLVIDKMKPLDKNDTICNICINWEETDSPTLSVTKYPQKVAKVKPRDEVVHVFVLHKPNLDAKVNTKDDLYFLVQRPETGLLASLWEAPSLLFAGNGKDDDGDENNSEDEGKKGKKRKTATRSKATSKSDIPTPPKEQQDLLEYIDKNIISKYPETSKLSVVSATFRGKVTHQFSHITQTLHIYDVPCRVSEKETTSKKSIGTNKQNTLWVPFTEISKQAISNQMQKCFDLYKTNKK</sequence>
<dbReference type="InterPro" id="IPR000445">
    <property type="entry name" value="HhH_motif"/>
</dbReference>
<comment type="catalytic activity">
    <reaction evidence="1">
        <text>Hydrolyzes free adenine bases from 7,8-dihydro-8-oxoguanine:adenine mismatched double-stranded DNA, leaving an apurinic site.</text>
        <dbReference type="EC" id="3.2.2.31"/>
    </reaction>
</comment>
<dbReference type="GO" id="GO:0005634">
    <property type="term" value="C:nucleus"/>
    <property type="evidence" value="ECO:0007669"/>
    <property type="project" value="TreeGrafter"/>
</dbReference>
<evidence type="ECO:0000256" key="10">
    <source>
        <dbReference type="ARBA" id="ARBA00023004"/>
    </source>
</evidence>
<dbReference type="Gene3D" id="1.10.340.30">
    <property type="entry name" value="Hypothetical protein, domain 2"/>
    <property type="match status" value="1"/>
</dbReference>
<dbReference type="InterPro" id="IPR023170">
    <property type="entry name" value="HhH_base_excis_C"/>
</dbReference>
<dbReference type="FunFam" id="1.10.1670.10:FF:000002">
    <property type="entry name" value="Adenine DNA glycosylase"/>
    <property type="match status" value="1"/>
</dbReference>
<dbReference type="EMBL" id="AJWJ01000119">
    <property type="protein sequence ID" value="KAF2075006.1"/>
    <property type="molecule type" value="Genomic_DNA"/>
</dbReference>
<dbReference type="InterPro" id="IPR004036">
    <property type="entry name" value="Endonuclease-III-like_CS2"/>
</dbReference>
<keyword evidence="12" id="KW-0234">DNA repair</keyword>
<dbReference type="GO" id="GO:0051539">
    <property type="term" value="F:4 iron, 4 sulfur cluster binding"/>
    <property type="evidence" value="ECO:0007669"/>
    <property type="project" value="UniProtKB-KW"/>
</dbReference>
<evidence type="ECO:0000256" key="6">
    <source>
        <dbReference type="ARBA" id="ARBA00022485"/>
    </source>
</evidence>
<dbReference type="InterPro" id="IPR044298">
    <property type="entry name" value="MIG/MutY"/>
</dbReference>
<dbReference type="SUPFAM" id="SSF48150">
    <property type="entry name" value="DNA-glycosylase"/>
    <property type="match status" value="1"/>
</dbReference>
<evidence type="ECO:0000256" key="2">
    <source>
        <dbReference type="ARBA" id="ARBA00001966"/>
    </source>
</evidence>
<evidence type="ECO:0000256" key="3">
    <source>
        <dbReference type="ARBA" id="ARBA00008343"/>
    </source>
</evidence>